<dbReference type="RefSeq" id="WP_376771985.1">
    <property type="nucleotide sequence ID" value="NZ_BAABIX010000011.1"/>
</dbReference>
<dbReference type="Proteomes" id="UP000578449">
    <property type="component" value="Unassembled WGS sequence"/>
</dbReference>
<proteinExistence type="predicted"/>
<sequence length="67" mass="7572">MDYRNLFGEFPALEYPEVWIGAGCRLDLHHHYPSEKMAERVRAALPGAGVELSGRKDDDRPFVVVGE</sequence>
<reference evidence="1 2" key="1">
    <citation type="submission" date="2020-08" db="EMBL/GenBank/DDBJ databases">
        <title>Genomic Encyclopedia of Type Strains, Phase IV (KMG-IV): sequencing the most valuable type-strain genomes for metagenomic binning, comparative biology and taxonomic classification.</title>
        <authorList>
            <person name="Goeker M."/>
        </authorList>
    </citation>
    <scope>NUCLEOTIDE SEQUENCE [LARGE SCALE GENOMIC DNA]</scope>
    <source>
        <strain evidence="1 2">DSM 45615</strain>
    </source>
</reference>
<organism evidence="1 2">
    <name type="scientific">Thermocatellispora tengchongensis</name>
    <dbReference type="NCBI Taxonomy" id="1073253"/>
    <lineage>
        <taxon>Bacteria</taxon>
        <taxon>Bacillati</taxon>
        <taxon>Actinomycetota</taxon>
        <taxon>Actinomycetes</taxon>
        <taxon>Streptosporangiales</taxon>
        <taxon>Streptosporangiaceae</taxon>
        <taxon>Thermocatellispora</taxon>
    </lineage>
</organism>
<protein>
    <submittedName>
        <fullName evidence="1">Uncharacterized protein</fullName>
    </submittedName>
</protein>
<gene>
    <name evidence="1" type="ORF">HNP84_006328</name>
</gene>
<dbReference type="EMBL" id="JACHGN010000014">
    <property type="protein sequence ID" value="MBB5136581.1"/>
    <property type="molecule type" value="Genomic_DNA"/>
</dbReference>
<evidence type="ECO:0000313" key="1">
    <source>
        <dbReference type="EMBL" id="MBB5136581.1"/>
    </source>
</evidence>
<evidence type="ECO:0000313" key="2">
    <source>
        <dbReference type="Proteomes" id="UP000578449"/>
    </source>
</evidence>
<comment type="caution">
    <text evidence="1">The sequence shown here is derived from an EMBL/GenBank/DDBJ whole genome shotgun (WGS) entry which is preliminary data.</text>
</comment>
<dbReference type="AlphaFoldDB" id="A0A840PFG4"/>
<name>A0A840PFG4_9ACTN</name>
<keyword evidence="2" id="KW-1185">Reference proteome</keyword>
<accession>A0A840PFG4</accession>